<dbReference type="GO" id="GO:0005737">
    <property type="term" value="C:cytoplasm"/>
    <property type="evidence" value="ECO:0007669"/>
    <property type="project" value="TreeGrafter"/>
</dbReference>
<dbReference type="GO" id="GO:0046872">
    <property type="term" value="F:metal ion binding"/>
    <property type="evidence" value="ECO:0007669"/>
    <property type="project" value="UniProtKB-KW"/>
</dbReference>
<dbReference type="SUPFAM" id="SSF53927">
    <property type="entry name" value="Cytidine deaminase-like"/>
    <property type="match status" value="1"/>
</dbReference>
<reference evidence="4 5" key="1">
    <citation type="journal article" date="2022" name="Nat. Ecol. Evol.">
        <title>A masculinizing supergene underlies an exaggerated male reproductive morph in a spider.</title>
        <authorList>
            <person name="Hendrickx F."/>
            <person name="De Corte Z."/>
            <person name="Sonet G."/>
            <person name="Van Belleghem S.M."/>
            <person name="Kostlbacher S."/>
            <person name="Vangestel C."/>
        </authorList>
    </citation>
    <scope>NUCLEOTIDE SEQUENCE [LARGE SCALE GENOMIC DNA]</scope>
    <source>
        <strain evidence="4">W744_W776</strain>
    </source>
</reference>
<dbReference type="GO" id="GO:0052717">
    <property type="term" value="F:tRNA-specific adenosine-34 deaminase activity"/>
    <property type="evidence" value="ECO:0007669"/>
    <property type="project" value="UniProtKB-EC"/>
</dbReference>
<dbReference type="PANTHER" id="PTHR11079">
    <property type="entry name" value="CYTOSINE DEAMINASE FAMILY MEMBER"/>
    <property type="match status" value="1"/>
</dbReference>
<evidence type="ECO:0000256" key="2">
    <source>
        <dbReference type="ARBA" id="ARBA00038160"/>
    </source>
</evidence>
<dbReference type="InterPro" id="IPR002125">
    <property type="entry name" value="CMP_dCMP_dom"/>
</dbReference>
<evidence type="ECO:0000313" key="5">
    <source>
        <dbReference type="Proteomes" id="UP000827092"/>
    </source>
</evidence>
<comment type="caution">
    <text evidence="4">The sequence shown here is derived from an EMBL/GenBank/DDBJ whole genome shotgun (WGS) entry which is preliminary data.</text>
</comment>
<dbReference type="Gene3D" id="3.40.140.10">
    <property type="entry name" value="Cytidine Deaminase, domain 2"/>
    <property type="match status" value="1"/>
</dbReference>
<dbReference type="AlphaFoldDB" id="A0AAV6V0E3"/>
<comment type="similarity">
    <text evidence="2">Belongs to the cytidine and deoxycytidylate deaminase family. ADAT3 subfamily.</text>
</comment>
<feature type="domain" description="CMP/dCMP-type deaminase" evidence="3">
    <location>
        <begin position="52"/>
        <end position="165"/>
    </location>
</feature>
<dbReference type="GO" id="GO:0005634">
    <property type="term" value="C:nucleus"/>
    <property type="evidence" value="ECO:0007669"/>
    <property type="project" value="TreeGrafter"/>
</dbReference>
<dbReference type="EMBL" id="JAFNEN010000215">
    <property type="protein sequence ID" value="KAG8189448.1"/>
    <property type="molecule type" value="Genomic_DNA"/>
</dbReference>
<dbReference type="PROSITE" id="PS51747">
    <property type="entry name" value="CYT_DCMP_DEAMINASES_2"/>
    <property type="match status" value="1"/>
</dbReference>
<keyword evidence="5" id="KW-1185">Reference proteome</keyword>
<keyword evidence="1" id="KW-0819">tRNA processing</keyword>
<sequence>MNTVLVYEVPKYPALTQKQFKDVSELWPIQFRENKYVEKLLKDELLSSKEREDVSKFMKMCLNAAQHGDWIWLPKAKVVAAGKLTVNTCTTHLTLKRTMMKRLKSLKGRILEKMLRNWLFRISGTSYDAYLSREPCVMCAMALVHSRIRRVFYSTSTSWGALGSHCKLHILNGLNHHYEVFKVESVKHQNSMEEEKCSAIS</sequence>
<evidence type="ECO:0000256" key="1">
    <source>
        <dbReference type="ARBA" id="ARBA00022694"/>
    </source>
</evidence>
<evidence type="ECO:0000259" key="3">
    <source>
        <dbReference type="PROSITE" id="PS51747"/>
    </source>
</evidence>
<dbReference type="PANTHER" id="PTHR11079:SF156">
    <property type="entry name" value="INACTIVE TRNA-SPECIFIC ADENOSINE DEAMINASE-LIKE PROTEIN 3-RELATED"/>
    <property type="match status" value="1"/>
</dbReference>
<name>A0AAV6V0E3_9ARAC</name>
<proteinExistence type="inferred from homology"/>
<dbReference type="GO" id="GO:0002100">
    <property type="term" value="P:tRNA wobble adenosine to inosine editing"/>
    <property type="evidence" value="ECO:0007669"/>
    <property type="project" value="InterPro"/>
</dbReference>
<protein>
    <recommendedName>
        <fullName evidence="3">CMP/dCMP-type deaminase domain-containing protein</fullName>
    </recommendedName>
</protein>
<dbReference type="InterPro" id="IPR016193">
    <property type="entry name" value="Cytidine_deaminase-like"/>
</dbReference>
<accession>A0AAV6V0E3</accession>
<organism evidence="4 5">
    <name type="scientific">Oedothorax gibbosus</name>
    <dbReference type="NCBI Taxonomy" id="931172"/>
    <lineage>
        <taxon>Eukaryota</taxon>
        <taxon>Metazoa</taxon>
        <taxon>Ecdysozoa</taxon>
        <taxon>Arthropoda</taxon>
        <taxon>Chelicerata</taxon>
        <taxon>Arachnida</taxon>
        <taxon>Araneae</taxon>
        <taxon>Araneomorphae</taxon>
        <taxon>Entelegynae</taxon>
        <taxon>Araneoidea</taxon>
        <taxon>Linyphiidae</taxon>
        <taxon>Erigoninae</taxon>
        <taxon>Oedothorax</taxon>
    </lineage>
</organism>
<gene>
    <name evidence="4" type="ORF">JTE90_012520</name>
</gene>
<dbReference type="Proteomes" id="UP000827092">
    <property type="component" value="Unassembled WGS sequence"/>
</dbReference>
<evidence type="ECO:0000313" key="4">
    <source>
        <dbReference type="EMBL" id="KAG8189448.1"/>
    </source>
</evidence>